<sequence length="73" mass="8569">MDLGLNKRARSYKTNFENGLKIEEMKNSPNLIKDISKPTSNSYFFTYLLLFIKKNIKEGEQIIWMTCSPSFLE</sequence>
<reference evidence="1 2" key="1">
    <citation type="submission" date="2017-09" db="EMBL/GenBank/DDBJ databases">
        <title>Large-scale bioinformatics analysis of Bacillus genomes uncovers conserved roles of natural products in bacterial physiology.</title>
        <authorList>
            <consortium name="Agbiome Team Llc"/>
            <person name="Bleich R.M."/>
            <person name="Kirk G.J."/>
            <person name="Santa Maria K.C."/>
            <person name="Allen S.E."/>
            <person name="Farag S."/>
            <person name="Shank E.A."/>
            <person name="Bowers A."/>
        </authorList>
    </citation>
    <scope>NUCLEOTIDE SEQUENCE [LARGE SCALE GENOMIC DNA]</scope>
    <source>
        <strain evidence="1 2">AFS003229</strain>
    </source>
</reference>
<dbReference type="EMBL" id="NUEQ01000011">
    <property type="protein sequence ID" value="PEJ35932.1"/>
    <property type="molecule type" value="Genomic_DNA"/>
</dbReference>
<dbReference type="AlphaFoldDB" id="A0AAX0S6V7"/>
<evidence type="ECO:0000313" key="1">
    <source>
        <dbReference type="EMBL" id="PEJ35932.1"/>
    </source>
</evidence>
<evidence type="ECO:0000313" key="2">
    <source>
        <dbReference type="Proteomes" id="UP000220106"/>
    </source>
</evidence>
<proteinExistence type="predicted"/>
<dbReference type="RefSeq" id="WP_098175181.1">
    <property type="nucleotide sequence ID" value="NZ_NUEQ01000011.1"/>
</dbReference>
<dbReference type="Proteomes" id="UP000220106">
    <property type="component" value="Unassembled WGS sequence"/>
</dbReference>
<accession>A0AAX0S6V7</accession>
<organism evidence="1 2">
    <name type="scientific">Peribacillus butanolivorans</name>
    <dbReference type="NCBI Taxonomy" id="421767"/>
    <lineage>
        <taxon>Bacteria</taxon>
        <taxon>Bacillati</taxon>
        <taxon>Bacillota</taxon>
        <taxon>Bacilli</taxon>
        <taxon>Bacillales</taxon>
        <taxon>Bacillaceae</taxon>
        <taxon>Peribacillus</taxon>
    </lineage>
</organism>
<comment type="caution">
    <text evidence="1">The sequence shown here is derived from an EMBL/GenBank/DDBJ whole genome shotgun (WGS) entry which is preliminary data.</text>
</comment>
<gene>
    <name evidence="1" type="ORF">CN689_05595</name>
</gene>
<name>A0AAX0S6V7_9BACI</name>
<protein>
    <submittedName>
        <fullName evidence="1">Uncharacterized protein</fullName>
    </submittedName>
</protein>